<dbReference type="Pfam" id="PF04403">
    <property type="entry name" value="PqiA"/>
    <property type="match status" value="1"/>
</dbReference>
<accession>A0A0D3JMW0</accession>
<evidence type="ECO:0008006" key="5">
    <source>
        <dbReference type="Google" id="ProtNLM"/>
    </source>
</evidence>
<protein>
    <recommendedName>
        <fullName evidence="5">Lipid-binding serum glycoprotein C-terminal domain-containing protein</fullName>
    </recommendedName>
</protein>
<dbReference type="RefSeq" id="XP_005777274.1">
    <property type="nucleotide sequence ID" value="XM_005777217.1"/>
</dbReference>
<feature type="transmembrane region" description="Helical" evidence="1">
    <location>
        <begin position="756"/>
        <end position="778"/>
    </location>
</feature>
<sequence>MSWLVLLLPLAAVAHEYEFPADRVLSALSDGGCPPGSGLRSWLCDAHIDIDHYELDNVGGFNIKLDGVRCSTFKVGDLSSAVSRRGAHNVTLSVAADELSFNCSIRRLDAKQIAFPHAEAIGKGTAGISGATLRAGLVAHLTEGVPRSVVTDERNCSLAVDPKRVELDLTGNIWIKLINAIKGVLIQTVVGQLPSIADAALAPLVSNLTAYAEAAPPPELPEPPYKPALANWSASEAVAVADYVLNDVVGTDGPLGLNRIAELLTNGTGSLALNASGLLPPLELPVSRLGNLSLNVSLLNLSHLPSFDELNLLIPSPSEPLTLRAAAGMTKLGPGALIQNSLLITARWRVEPLVGLNDVLAALPAAAPWLVGVLTHHSGIANFSLPPVSLPLGPLLGHGPAPRPLLLGVHVHRLSVGGLETVRRLELLKPLAAEPTGLESAAALGRLSLAADVEFRLALSGRGSSCLAQQLLYASLTSLGAALTLDSLDERLVAELNAEIAGTLRRLWAPSCPPRVPSRPSIVDFRNTSGPAAPFARARATVDAYGAAGVDRFVRRVLPSGELRMARLLDVLLTDELLGRISVRLDGLHVRGLDSLFDLDVLRPDSADGHLLHHRVGLGGNGSGGGRNGSLQLRLGAAVRFGRAAAHEYEVLVRVRAAVLKLGTRLVLDSGSFLATTFGELVASLGSCLLCDVVGLDLAANDTSLRAQGSDGLELEVTPRGQSRAAVLAGRAFAPSVTLPLGRLANDALHAAAGGLLLVTGTALLLLLLCGAGVSGCVRRRRWLEPLRARLLEASPLALTALGPRAAALAPAEEAPPARAWEYEADSLASRYREVRLARYGLPLLICTNVALFVAGNVLPGATVRLSVAVAGDSIELPTIKKFALVDTAYLLSTLIAFLSGVWPYIKLSLMALCWAAPATHLSPLWRERLLRAVDALGKWSYLDTMMLVVFTVAFHIPFDLPSTSPAAPRL</sequence>
<dbReference type="InterPro" id="IPR007498">
    <property type="entry name" value="PqiA-like"/>
</dbReference>
<evidence type="ECO:0000256" key="1">
    <source>
        <dbReference type="SAM" id="Phobius"/>
    </source>
</evidence>
<dbReference type="EnsemblProtists" id="EOD24845">
    <property type="protein sequence ID" value="EOD24845"/>
    <property type="gene ID" value="EMIHUDRAFT_457684"/>
</dbReference>
<keyword evidence="1" id="KW-1133">Transmembrane helix</keyword>
<organism evidence="3 4">
    <name type="scientific">Emiliania huxleyi (strain CCMP1516)</name>
    <dbReference type="NCBI Taxonomy" id="280463"/>
    <lineage>
        <taxon>Eukaryota</taxon>
        <taxon>Haptista</taxon>
        <taxon>Haptophyta</taxon>
        <taxon>Prymnesiophyceae</taxon>
        <taxon>Isochrysidales</taxon>
        <taxon>Noelaerhabdaceae</taxon>
        <taxon>Emiliania</taxon>
    </lineage>
</organism>
<feature type="transmembrane region" description="Helical" evidence="1">
    <location>
        <begin position="940"/>
        <end position="959"/>
    </location>
</feature>
<feature type="signal peptide" evidence="2">
    <location>
        <begin position="1"/>
        <end position="16"/>
    </location>
</feature>
<dbReference type="HOGENOM" id="CLU_305587_0_0_1"/>
<name>A0A0D3JMW0_EMIH1</name>
<keyword evidence="1" id="KW-0812">Transmembrane</keyword>
<dbReference type="GeneID" id="17270390"/>
<dbReference type="Proteomes" id="UP000013827">
    <property type="component" value="Unassembled WGS sequence"/>
</dbReference>
<keyword evidence="1" id="KW-0472">Membrane</keyword>
<keyword evidence="2" id="KW-0732">Signal</keyword>
<dbReference type="PANTHER" id="PTHR34730:SF1">
    <property type="entry name" value="PARAQUAT-INDUCIBLE PROTEIN A"/>
    <property type="match status" value="1"/>
</dbReference>
<feature type="chain" id="PRO_5044282978" description="Lipid-binding serum glycoprotein C-terminal domain-containing protein" evidence="2">
    <location>
        <begin position="17"/>
        <end position="971"/>
    </location>
</feature>
<dbReference type="PANTHER" id="PTHR34730">
    <property type="entry name" value="UNNAMED PRODUCT"/>
    <property type="match status" value="1"/>
</dbReference>
<reference evidence="4" key="1">
    <citation type="journal article" date="2013" name="Nature">
        <title>Pan genome of the phytoplankton Emiliania underpins its global distribution.</title>
        <authorList>
            <person name="Read B.A."/>
            <person name="Kegel J."/>
            <person name="Klute M.J."/>
            <person name="Kuo A."/>
            <person name="Lefebvre S.C."/>
            <person name="Maumus F."/>
            <person name="Mayer C."/>
            <person name="Miller J."/>
            <person name="Monier A."/>
            <person name="Salamov A."/>
            <person name="Young J."/>
            <person name="Aguilar M."/>
            <person name="Claverie J.M."/>
            <person name="Frickenhaus S."/>
            <person name="Gonzalez K."/>
            <person name="Herman E.K."/>
            <person name="Lin Y.C."/>
            <person name="Napier J."/>
            <person name="Ogata H."/>
            <person name="Sarno A.F."/>
            <person name="Shmutz J."/>
            <person name="Schroeder D."/>
            <person name="de Vargas C."/>
            <person name="Verret F."/>
            <person name="von Dassow P."/>
            <person name="Valentin K."/>
            <person name="Van de Peer Y."/>
            <person name="Wheeler G."/>
            <person name="Dacks J.B."/>
            <person name="Delwiche C.F."/>
            <person name="Dyhrman S.T."/>
            <person name="Glockner G."/>
            <person name="John U."/>
            <person name="Richards T."/>
            <person name="Worden A.Z."/>
            <person name="Zhang X."/>
            <person name="Grigoriev I.V."/>
            <person name="Allen A.E."/>
            <person name="Bidle K."/>
            <person name="Borodovsky M."/>
            <person name="Bowler C."/>
            <person name="Brownlee C."/>
            <person name="Cock J.M."/>
            <person name="Elias M."/>
            <person name="Gladyshev V.N."/>
            <person name="Groth M."/>
            <person name="Guda C."/>
            <person name="Hadaegh A."/>
            <person name="Iglesias-Rodriguez M.D."/>
            <person name="Jenkins J."/>
            <person name="Jones B.M."/>
            <person name="Lawson T."/>
            <person name="Leese F."/>
            <person name="Lindquist E."/>
            <person name="Lobanov A."/>
            <person name="Lomsadze A."/>
            <person name="Malik S.B."/>
            <person name="Marsh M.E."/>
            <person name="Mackinder L."/>
            <person name="Mock T."/>
            <person name="Mueller-Roeber B."/>
            <person name="Pagarete A."/>
            <person name="Parker M."/>
            <person name="Probert I."/>
            <person name="Quesneville H."/>
            <person name="Raines C."/>
            <person name="Rensing S.A."/>
            <person name="Riano-Pachon D.M."/>
            <person name="Richier S."/>
            <person name="Rokitta S."/>
            <person name="Shiraiwa Y."/>
            <person name="Soanes D.M."/>
            <person name="van der Giezen M."/>
            <person name="Wahlund T.M."/>
            <person name="Williams B."/>
            <person name="Wilson W."/>
            <person name="Wolfe G."/>
            <person name="Wurch L.L."/>
        </authorList>
    </citation>
    <scope>NUCLEOTIDE SEQUENCE</scope>
</reference>
<dbReference type="KEGG" id="ehx:EMIHUDRAFT_457684"/>
<evidence type="ECO:0000256" key="2">
    <source>
        <dbReference type="SAM" id="SignalP"/>
    </source>
</evidence>
<proteinExistence type="predicted"/>
<dbReference type="AlphaFoldDB" id="A0A0D3JMW0"/>
<evidence type="ECO:0000313" key="3">
    <source>
        <dbReference type="EnsemblProtists" id="EOD24845"/>
    </source>
</evidence>
<dbReference type="PaxDb" id="2903-EOD24845"/>
<reference evidence="3" key="2">
    <citation type="submission" date="2024-10" db="UniProtKB">
        <authorList>
            <consortium name="EnsemblProtists"/>
        </authorList>
    </citation>
    <scope>IDENTIFICATION</scope>
</reference>
<keyword evidence="4" id="KW-1185">Reference proteome</keyword>
<feature type="transmembrane region" description="Helical" evidence="1">
    <location>
        <begin position="840"/>
        <end position="859"/>
    </location>
</feature>
<evidence type="ECO:0000313" key="4">
    <source>
        <dbReference type="Proteomes" id="UP000013827"/>
    </source>
</evidence>